<dbReference type="HAMAP" id="MF_00741">
    <property type="entry name" value="AIRS"/>
    <property type="match status" value="1"/>
</dbReference>
<dbReference type="SUPFAM" id="SSF55326">
    <property type="entry name" value="PurM N-terminal domain-like"/>
    <property type="match status" value="1"/>
</dbReference>
<evidence type="ECO:0000313" key="18">
    <source>
        <dbReference type="EMBL" id="KRN05136.1"/>
    </source>
</evidence>
<evidence type="ECO:0000256" key="14">
    <source>
        <dbReference type="ARBA" id="ARBA00049057"/>
    </source>
</evidence>
<dbReference type="NCBIfam" id="TIGR00878">
    <property type="entry name" value="purM"/>
    <property type="match status" value="1"/>
</dbReference>
<keyword evidence="7 15" id="KW-0436">Ligase</keyword>
<evidence type="ECO:0000256" key="2">
    <source>
        <dbReference type="ARBA" id="ARBA00004686"/>
    </source>
</evidence>
<evidence type="ECO:0000256" key="10">
    <source>
        <dbReference type="ARBA" id="ARBA00022840"/>
    </source>
</evidence>
<dbReference type="EC" id="6.3.3.1" evidence="4 15"/>
<dbReference type="GO" id="GO:0046084">
    <property type="term" value="P:adenine biosynthetic process"/>
    <property type="evidence" value="ECO:0007669"/>
    <property type="project" value="TreeGrafter"/>
</dbReference>
<dbReference type="SUPFAM" id="SSF56042">
    <property type="entry name" value="PurM C-terminal domain-like"/>
    <property type="match status" value="1"/>
</dbReference>
<sequence>MSRYQDAGVDVNAGYELVRKIKKDVARTKRPGVMGAIGGFGGLFDLSTINVKEPVLVSGTDGVGTKLMIAQGMQQHDSIGIDCVAMCVNDILAQGAQPLFFLDYIATGHNDPAKIAKIVHGVTEGCQQSEAALIGGETAEMPDMYASDEYDLAGFAVGVAEKRKLLTQATPQAGDFLLGLPSSGLHSNGFSLVRKICFKDNELELGDRLEQLSGEKLGDVLLEPTRIYVKAVLPLIRKSLLHGISHITGGGLIENLPRMFGDELQAVVKSAEWPVLPIFEYLAELGDLSVQDCYETFNMGLGMVLAVEADKLDAVENLLKSENEQFYRIGKLVERPENEGKIKIK</sequence>
<evidence type="ECO:0000256" key="1">
    <source>
        <dbReference type="ARBA" id="ARBA00004496"/>
    </source>
</evidence>
<keyword evidence="19" id="KW-1185">Reference proteome</keyword>
<comment type="similarity">
    <text evidence="3 15">Belongs to the AIR synthase family.</text>
</comment>
<dbReference type="GO" id="GO:0005829">
    <property type="term" value="C:cytosol"/>
    <property type="evidence" value="ECO:0007669"/>
    <property type="project" value="TreeGrafter"/>
</dbReference>
<evidence type="ECO:0000256" key="6">
    <source>
        <dbReference type="ARBA" id="ARBA00022490"/>
    </source>
</evidence>
<dbReference type="eggNOG" id="COG0150">
    <property type="taxonomic scope" value="Bacteria"/>
</dbReference>
<evidence type="ECO:0000313" key="19">
    <source>
        <dbReference type="Proteomes" id="UP000050961"/>
    </source>
</evidence>
<comment type="catalytic activity">
    <reaction evidence="14 15">
        <text>2-formamido-N(1)-(5-O-phospho-beta-D-ribosyl)acetamidine + ATP = 5-amino-1-(5-phospho-beta-D-ribosyl)imidazole + ADP + phosphate + H(+)</text>
        <dbReference type="Rhea" id="RHEA:23032"/>
        <dbReference type="ChEBI" id="CHEBI:15378"/>
        <dbReference type="ChEBI" id="CHEBI:30616"/>
        <dbReference type="ChEBI" id="CHEBI:43474"/>
        <dbReference type="ChEBI" id="CHEBI:137981"/>
        <dbReference type="ChEBI" id="CHEBI:147287"/>
        <dbReference type="ChEBI" id="CHEBI:456216"/>
        <dbReference type="EC" id="6.3.3.1"/>
    </reaction>
</comment>
<keyword evidence="8 15" id="KW-0547">Nucleotide-binding</keyword>
<evidence type="ECO:0000256" key="8">
    <source>
        <dbReference type="ARBA" id="ARBA00022741"/>
    </source>
</evidence>
<accession>A0A023CTZ0</accession>
<dbReference type="CDD" id="cd02196">
    <property type="entry name" value="PurM"/>
    <property type="match status" value="1"/>
</dbReference>
<dbReference type="EMBL" id="AYZF01000017">
    <property type="protein sequence ID" value="KRN05136.1"/>
    <property type="molecule type" value="Genomic_DNA"/>
</dbReference>
<evidence type="ECO:0000256" key="11">
    <source>
        <dbReference type="ARBA" id="ARBA00031908"/>
    </source>
</evidence>
<dbReference type="InterPro" id="IPR004733">
    <property type="entry name" value="PurM_cligase"/>
</dbReference>
<dbReference type="STRING" id="1423806.FD15_GL001680"/>
<name>A0A023CTZ0_9LACO</name>
<dbReference type="RefSeq" id="WP_034986466.1">
    <property type="nucleotide sequence ID" value="NZ_AYZF01000017.1"/>
</dbReference>
<dbReference type="GO" id="GO:0005524">
    <property type="term" value="F:ATP binding"/>
    <property type="evidence" value="ECO:0007669"/>
    <property type="project" value="UniProtKB-KW"/>
</dbReference>
<dbReference type="Pfam" id="PF02769">
    <property type="entry name" value="AIRS_C"/>
    <property type="match status" value="1"/>
</dbReference>
<comment type="caution">
    <text evidence="18">The sequence shown here is derived from an EMBL/GenBank/DDBJ whole genome shotgun (WGS) entry which is preliminary data.</text>
</comment>
<dbReference type="GO" id="GO:0006189">
    <property type="term" value="P:'de novo' IMP biosynthetic process"/>
    <property type="evidence" value="ECO:0007669"/>
    <property type="project" value="UniProtKB-UniRule"/>
</dbReference>
<evidence type="ECO:0000256" key="12">
    <source>
        <dbReference type="ARBA" id="ARBA00032931"/>
    </source>
</evidence>
<organism evidence="18 19">
    <name type="scientific">Liquorilactobacillus sucicola DSM 21376 = JCM 15457</name>
    <dbReference type="NCBI Taxonomy" id="1423806"/>
    <lineage>
        <taxon>Bacteria</taxon>
        <taxon>Bacillati</taxon>
        <taxon>Bacillota</taxon>
        <taxon>Bacilli</taxon>
        <taxon>Lactobacillales</taxon>
        <taxon>Lactobacillaceae</taxon>
        <taxon>Liquorilactobacillus</taxon>
    </lineage>
</organism>
<dbReference type="Proteomes" id="UP000050961">
    <property type="component" value="Unassembled WGS sequence"/>
</dbReference>
<dbReference type="FunFam" id="3.30.1330.10:FF:000001">
    <property type="entry name" value="Phosphoribosylformylglycinamidine cyclo-ligase"/>
    <property type="match status" value="1"/>
</dbReference>
<dbReference type="PANTHER" id="PTHR10520">
    <property type="entry name" value="TRIFUNCTIONAL PURINE BIOSYNTHETIC PROTEIN ADENOSINE-3-RELATED"/>
    <property type="match status" value="1"/>
</dbReference>
<evidence type="ECO:0000256" key="9">
    <source>
        <dbReference type="ARBA" id="ARBA00022755"/>
    </source>
</evidence>
<dbReference type="FunFam" id="3.90.650.10:FF:000011">
    <property type="entry name" value="Phosphoribosylformylglycinamidine cyclo-ligase"/>
    <property type="match status" value="1"/>
</dbReference>
<dbReference type="GO" id="GO:0004641">
    <property type="term" value="F:phosphoribosylformylglycinamidine cyclo-ligase activity"/>
    <property type="evidence" value="ECO:0007669"/>
    <property type="project" value="UniProtKB-UniRule"/>
</dbReference>
<comment type="pathway">
    <text evidence="2 15">Purine metabolism; IMP biosynthesis via de novo pathway; 5-amino-1-(5-phospho-D-ribosyl)imidazole from N(2)-formyl-N(1)-(5-phospho-D-ribosyl)glycinamide: step 2/2.</text>
</comment>
<evidence type="ECO:0000256" key="7">
    <source>
        <dbReference type="ARBA" id="ARBA00022598"/>
    </source>
</evidence>
<protein>
    <recommendedName>
        <fullName evidence="5 15">Phosphoribosylformylglycinamidine cyclo-ligase</fullName>
        <ecNumber evidence="4 15">6.3.3.1</ecNumber>
    </recommendedName>
    <alternativeName>
        <fullName evidence="12 15">AIR synthase</fullName>
    </alternativeName>
    <alternativeName>
        <fullName evidence="13 15">AIRS</fullName>
    </alternativeName>
    <alternativeName>
        <fullName evidence="11 15">Phosphoribosyl-aminoimidazole synthetase</fullName>
    </alternativeName>
</protein>
<dbReference type="InterPro" id="IPR010918">
    <property type="entry name" value="PurM-like_C_dom"/>
</dbReference>
<feature type="domain" description="PurM-like C-terminal" evidence="17">
    <location>
        <begin position="172"/>
        <end position="341"/>
    </location>
</feature>
<dbReference type="InterPro" id="IPR036921">
    <property type="entry name" value="PurM-like_N_sf"/>
</dbReference>
<dbReference type="OrthoDB" id="9802507at2"/>
<evidence type="ECO:0000256" key="15">
    <source>
        <dbReference type="HAMAP-Rule" id="MF_00741"/>
    </source>
</evidence>
<keyword evidence="6 15" id="KW-0963">Cytoplasm</keyword>
<dbReference type="InterPro" id="IPR036676">
    <property type="entry name" value="PurM-like_C_sf"/>
</dbReference>
<dbReference type="GO" id="GO:0004637">
    <property type="term" value="F:phosphoribosylamine-glycine ligase activity"/>
    <property type="evidence" value="ECO:0007669"/>
    <property type="project" value="TreeGrafter"/>
</dbReference>
<feature type="domain" description="PurM-like N-terminal" evidence="16">
    <location>
        <begin position="54"/>
        <end position="160"/>
    </location>
</feature>
<dbReference type="PATRIC" id="fig|1423806.3.peg.1706"/>
<gene>
    <name evidence="15" type="primary">purM</name>
    <name evidence="18" type="ORF">FD15_GL001680</name>
</gene>
<proteinExistence type="inferred from homology"/>
<dbReference type="Gene3D" id="3.90.650.10">
    <property type="entry name" value="PurM-like C-terminal domain"/>
    <property type="match status" value="1"/>
</dbReference>
<keyword evidence="10 15" id="KW-0067">ATP-binding</keyword>
<dbReference type="UniPathway" id="UPA00074">
    <property type="reaction ID" value="UER00129"/>
</dbReference>
<evidence type="ECO:0000259" key="16">
    <source>
        <dbReference type="Pfam" id="PF00586"/>
    </source>
</evidence>
<dbReference type="AlphaFoldDB" id="A0A023CTZ0"/>
<keyword evidence="9 15" id="KW-0658">Purine biosynthesis</keyword>
<evidence type="ECO:0000256" key="3">
    <source>
        <dbReference type="ARBA" id="ARBA00010280"/>
    </source>
</evidence>
<dbReference type="InterPro" id="IPR016188">
    <property type="entry name" value="PurM-like_N"/>
</dbReference>
<dbReference type="Pfam" id="PF00586">
    <property type="entry name" value="AIRS"/>
    <property type="match status" value="1"/>
</dbReference>
<evidence type="ECO:0000256" key="4">
    <source>
        <dbReference type="ARBA" id="ARBA00013047"/>
    </source>
</evidence>
<evidence type="ECO:0000256" key="13">
    <source>
        <dbReference type="ARBA" id="ARBA00033093"/>
    </source>
</evidence>
<comment type="subcellular location">
    <subcellularLocation>
        <location evidence="1 15">Cytoplasm</location>
    </subcellularLocation>
</comment>
<evidence type="ECO:0000259" key="17">
    <source>
        <dbReference type="Pfam" id="PF02769"/>
    </source>
</evidence>
<reference evidence="18 19" key="1">
    <citation type="journal article" date="2015" name="Genome Announc.">
        <title>Expanding the biotechnology potential of lactobacilli through comparative genomics of 213 strains and associated genera.</title>
        <authorList>
            <person name="Sun Z."/>
            <person name="Harris H.M."/>
            <person name="McCann A."/>
            <person name="Guo C."/>
            <person name="Argimon S."/>
            <person name="Zhang W."/>
            <person name="Yang X."/>
            <person name="Jeffery I.B."/>
            <person name="Cooney J.C."/>
            <person name="Kagawa T.F."/>
            <person name="Liu W."/>
            <person name="Song Y."/>
            <person name="Salvetti E."/>
            <person name="Wrobel A."/>
            <person name="Rasinkangas P."/>
            <person name="Parkhill J."/>
            <person name="Rea M.C."/>
            <person name="O'Sullivan O."/>
            <person name="Ritari J."/>
            <person name="Douillard F.P."/>
            <person name="Paul Ross R."/>
            <person name="Yang R."/>
            <person name="Briner A.E."/>
            <person name="Felis G.E."/>
            <person name="de Vos W.M."/>
            <person name="Barrangou R."/>
            <person name="Klaenhammer T.R."/>
            <person name="Caufield P.W."/>
            <person name="Cui Y."/>
            <person name="Zhang H."/>
            <person name="O'Toole P.W."/>
        </authorList>
    </citation>
    <scope>NUCLEOTIDE SEQUENCE [LARGE SCALE GENOMIC DNA]</scope>
    <source>
        <strain evidence="18 19">DSM 21376</strain>
    </source>
</reference>
<dbReference type="Gene3D" id="3.30.1330.10">
    <property type="entry name" value="PurM-like, N-terminal domain"/>
    <property type="match status" value="1"/>
</dbReference>
<dbReference type="PANTHER" id="PTHR10520:SF12">
    <property type="entry name" value="TRIFUNCTIONAL PURINE BIOSYNTHETIC PROTEIN ADENOSINE-3"/>
    <property type="match status" value="1"/>
</dbReference>
<evidence type="ECO:0000256" key="5">
    <source>
        <dbReference type="ARBA" id="ARBA00020367"/>
    </source>
</evidence>